<dbReference type="AlphaFoldDB" id="S4PM07"/>
<evidence type="ECO:0000256" key="1">
    <source>
        <dbReference type="SAM" id="MobiDB-lite"/>
    </source>
</evidence>
<reference evidence="2" key="1">
    <citation type="journal article" date="2013" name="BMC Genomics">
        <title>Unscrambling butterfly oogenesis.</title>
        <authorList>
            <person name="Carter J.M."/>
            <person name="Baker S.C."/>
            <person name="Pink R."/>
            <person name="Carter D.R."/>
            <person name="Collins A."/>
            <person name="Tomlin J."/>
            <person name="Gibbs M."/>
            <person name="Breuker C.J."/>
        </authorList>
    </citation>
    <scope>NUCLEOTIDE SEQUENCE</scope>
    <source>
        <tissue evidence="2">Ovary</tissue>
    </source>
</reference>
<evidence type="ECO:0000313" key="2">
    <source>
        <dbReference type="EMBL" id="JAA92219.1"/>
    </source>
</evidence>
<name>S4PM07_9NEOP</name>
<reference evidence="2" key="2">
    <citation type="submission" date="2013-05" db="EMBL/GenBank/DDBJ databases">
        <authorList>
            <person name="Carter J.-M."/>
            <person name="Baker S.C."/>
            <person name="Pink R."/>
            <person name="Carter D.R.F."/>
            <person name="Collins A."/>
            <person name="Tomlin J."/>
            <person name="Gibbs M."/>
            <person name="Breuker C.J."/>
        </authorList>
    </citation>
    <scope>NUCLEOTIDE SEQUENCE</scope>
    <source>
        <tissue evidence="2">Ovary</tissue>
    </source>
</reference>
<protein>
    <submittedName>
        <fullName evidence="2">Uncharacterized protein</fullName>
    </submittedName>
</protein>
<proteinExistence type="predicted"/>
<organism evidence="2">
    <name type="scientific">Pararge aegeria</name>
    <name type="common">speckled wood butterfly</name>
    <dbReference type="NCBI Taxonomy" id="116150"/>
    <lineage>
        <taxon>Eukaryota</taxon>
        <taxon>Metazoa</taxon>
        <taxon>Ecdysozoa</taxon>
        <taxon>Arthropoda</taxon>
        <taxon>Hexapoda</taxon>
        <taxon>Insecta</taxon>
        <taxon>Pterygota</taxon>
        <taxon>Neoptera</taxon>
        <taxon>Endopterygota</taxon>
        <taxon>Lepidoptera</taxon>
        <taxon>Glossata</taxon>
        <taxon>Ditrysia</taxon>
        <taxon>Papilionoidea</taxon>
        <taxon>Nymphalidae</taxon>
        <taxon>Satyrinae</taxon>
        <taxon>Satyrini</taxon>
        <taxon>Parargina</taxon>
        <taxon>Pararge</taxon>
    </lineage>
</organism>
<feature type="non-terminal residue" evidence="2">
    <location>
        <position position="1"/>
    </location>
</feature>
<accession>S4PM07</accession>
<feature type="region of interest" description="Disordered" evidence="1">
    <location>
        <begin position="23"/>
        <end position="42"/>
    </location>
</feature>
<dbReference type="EMBL" id="GAIX01000341">
    <property type="protein sequence ID" value="JAA92219.1"/>
    <property type="molecule type" value="Transcribed_RNA"/>
</dbReference>
<feature type="compositionally biased region" description="Polar residues" evidence="1">
    <location>
        <begin position="27"/>
        <end position="42"/>
    </location>
</feature>
<sequence>CQDRKQPWCWKREFRTRQMSFHVRRPFSSQPGGTTSVQQRSASTGITMNSYSTCRLDAGCLGHDNDGIGS</sequence>